<keyword evidence="3" id="KW-1185">Reference proteome</keyword>
<reference evidence="2 3" key="1">
    <citation type="journal article" date="2019" name="J Genomics">
        <title>The Draft Genome of a Hydrogen-producing Cyanobacterium, Arthrospira platensis NIES-46.</title>
        <authorList>
            <person name="Suzuki S."/>
            <person name="Yamaguchi H."/>
            <person name="Kawachi M."/>
        </authorList>
    </citation>
    <scope>NUCLEOTIDE SEQUENCE [LARGE SCALE GENOMIC DNA]</scope>
    <source>
        <strain evidence="2 3">NIES-46</strain>
    </source>
</reference>
<name>A0A5M3T2Q3_LIMPL</name>
<dbReference type="PANTHER" id="PTHR34504">
    <property type="entry name" value="ANTITOXIN HICB"/>
    <property type="match status" value="1"/>
</dbReference>
<accession>A0A5M3T2Q3</accession>
<dbReference type="InterPro" id="IPR051404">
    <property type="entry name" value="TA_system_antitoxin"/>
</dbReference>
<dbReference type="RefSeq" id="WP_014276207.1">
    <property type="nucleotide sequence ID" value="NZ_BIMW01000002.1"/>
</dbReference>
<evidence type="ECO:0000259" key="1">
    <source>
        <dbReference type="Pfam" id="PF15919"/>
    </source>
</evidence>
<organism evidence="2 3">
    <name type="scientific">Limnospira platensis NIES-46</name>
    <dbReference type="NCBI Taxonomy" id="1236695"/>
    <lineage>
        <taxon>Bacteria</taxon>
        <taxon>Bacillati</taxon>
        <taxon>Cyanobacteriota</taxon>
        <taxon>Cyanophyceae</taxon>
        <taxon>Oscillatoriophycideae</taxon>
        <taxon>Oscillatoriales</taxon>
        <taxon>Sirenicapillariaceae</taxon>
        <taxon>Limnospira</taxon>
    </lineage>
</organism>
<dbReference type="EMBL" id="BIMW01000002">
    <property type="protein sequence ID" value="GCE92150.1"/>
    <property type="molecule type" value="Genomic_DNA"/>
</dbReference>
<protein>
    <recommendedName>
        <fullName evidence="1">HicB-like antitoxin of toxin-antitoxin system domain-containing protein</fullName>
    </recommendedName>
</protein>
<comment type="caution">
    <text evidence="2">The sequence shown here is derived from an EMBL/GenBank/DDBJ whole genome shotgun (WGS) entry which is preliminary data.</text>
</comment>
<gene>
    <name evidence="2" type="ORF">NIES46_01850</name>
</gene>
<proteinExistence type="predicted"/>
<dbReference type="GeneID" id="301681162"/>
<dbReference type="InterPro" id="IPR035069">
    <property type="entry name" value="TTHA1013/TTHA0281-like"/>
</dbReference>
<dbReference type="Gene3D" id="3.30.160.250">
    <property type="match status" value="1"/>
</dbReference>
<dbReference type="Pfam" id="PF15919">
    <property type="entry name" value="HicB_lk_antitox"/>
    <property type="match status" value="1"/>
</dbReference>
<evidence type="ECO:0000313" key="2">
    <source>
        <dbReference type="EMBL" id="GCE92150.1"/>
    </source>
</evidence>
<feature type="domain" description="HicB-like antitoxin of toxin-antitoxin system" evidence="1">
    <location>
        <begin position="8"/>
        <end position="70"/>
    </location>
</feature>
<dbReference type="InterPro" id="IPR031807">
    <property type="entry name" value="HicB-like"/>
</dbReference>
<dbReference type="SUPFAM" id="SSF143100">
    <property type="entry name" value="TTHA1013/TTHA0281-like"/>
    <property type="match status" value="1"/>
</dbReference>
<evidence type="ECO:0000313" key="3">
    <source>
        <dbReference type="Proteomes" id="UP000326169"/>
    </source>
</evidence>
<dbReference type="PANTHER" id="PTHR34504:SF2">
    <property type="entry name" value="UPF0150 PROTEIN SSL0259"/>
    <property type="match status" value="1"/>
</dbReference>
<dbReference type="Proteomes" id="UP000326169">
    <property type="component" value="Unassembled WGS sequence"/>
</dbReference>
<sequence length="80" mass="8942">MNNQQLHYTIILERGTSSYGVYVPDLPGCVAVGETKEEALQLIQEAIQFHLEDLQMNGQPIPEPISTSETVSFSMFNMNP</sequence>